<dbReference type="AlphaFoldDB" id="A0AAD8IXY2"/>
<proteinExistence type="predicted"/>
<keyword evidence="1" id="KW-0472">Membrane</keyword>
<dbReference type="EMBL" id="JAUIZM010000003">
    <property type="protein sequence ID" value="KAK1394040.1"/>
    <property type="molecule type" value="Genomic_DNA"/>
</dbReference>
<reference evidence="2" key="1">
    <citation type="submission" date="2023-02" db="EMBL/GenBank/DDBJ databases">
        <title>Genome of toxic invasive species Heracleum sosnowskyi carries increased number of genes despite the absence of recent whole-genome duplications.</title>
        <authorList>
            <person name="Schelkunov M."/>
            <person name="Shtratnikova V."/>
            <person name="Makarenko M."/>
            <person name="Klepikova A."/>
            <person name="Omelchenko D."/>
            <person name="Novikova G."/>
            <person name="Obukhova E."/>
            <person name="Bogdanov V."/>
            <person name="Penin A."/>
            <person name="Logacheva M."/>
        </authorList>
    </citation>
    <scope>NUCLEOTIDE SEQUENCE</scope>
    <source>
        <strain evidence="2">Hsosn_3</strain>
        <tissue evidence="2">Leaf</tissue>
    </source>
</reference>
<accession>A0AAD8IXY2</accession>
<keyword evidence="1" id="KW-0812">Transmembrane</keyword>
<dbReference type="Proteomes" id="UP001237642">
    <property type="component" value="Unassembled WGS sequence"/>
</dbReference>
<name>A0AAD8IXY2_9APIA</name>
<reference evidence="2" key="2">
    <citation type="submission" date="2023-05" db="EMBL/GenBank/DDBJ databases">
        <authorList>
            <person name="Schelkunov M.I."/>
        </authorList>
    </citation>
    <scope>NUCLEOTIDE SEQUENCE</scope>
    <source>
        <strain evidence="2">Hsosn_3</strain>
        <tissue evidence="2">Leaf</tissue>
    </source>
</reference>
<gene>
    <name evidence="2" type="ORF">POM88_013096</name>
</gene>
<sequence>MFDSVLLKFLSSWKTWVLNVVGGPKRVAMHVAVTTNGSRGTSEHVPLPSWMMLLLLCLFALMKFLFKLENSGVMSGAFNSFNQHTFGLHGWFTCSISAARCIH</sequence>
<comment type="caution">
    <text evidence="2">The sequence shown here is derived from an EMBL/GenBank/DDBJ whole genome shotgun (WGS) entry which is preliminary data.</text>
</comment>
<organism evidence="2 3">
    <name type="scientific">Heracleum sosnowskyi</name>
    <dbReference type="NCBI Taxonomy" id="360622"/>
    <lineage>
        <taxon>Eukaryota</taxon>
        <taxon>Viridiplantae</taxon>
        <taxon>Streptophyta</taxon>
        <taxon>Embryophyta</taxon>
        <taxon>Tracheophyta</taxon>
        <taxon>Spermatophyta</taxon>
        <taxon>Magnoliopsida</taxon>
        <taxon>eudicotyledons</taxon>
        <taxon>Gunneridae</taxon>
        <taxon>Pentapetalae</taxon>
        <taxon>asterids</taxon>
        <taxon>campanulids</taxon>
        <taxon>Apiales</taxon>
        <taxon>Apiaceae</taxon>
        <taxon>Apioideae</taxon>
        <taxon>apioid superclade</taxon>
        <taxon>Tordylieae</taxon>
        <taxon>Tordyliinae</taxon>
        <taxon>Heracleum</taxon>
    </lineage>
</organism>
<evidence type="ECO:0000256" key="1">
    <source>
        <dbReference type="SAM" id="Phobius"/>
    </source>
</evidence>
<protein>
    <submittedName>
        <fullName evidence="2">Uncharacterized protein</fullName>
    </submittedName>
</protein>
<evidence type="ECO:0000313" key="2">
    <source>
        <dbReference type="EMBL" id="KAK1394040.1"/>
    </source>
</evidence>
<evidence type="ECO:0000313" key="3">
    <source>
        <dbReference type="Proteomes" id="UP001237642"/>
    </source>
</evidence>
<feature type="transmembrane region" description="Helical" evidence="1">
    <location>
        <begin position="47"/>
        <end position="66"/>
    </location>
</feature>
<keyword evidence="3" id="KW-1185">Reference proteome</keyword>
<keyword evidence="1" id="KW-1133">Transmembrane helix</keyword>